<gene>
    <name evidence="4" type="ORF">Rhe02_19260</name>
</gene>
<dbReference type="Gene3D" id="3.40.50.150">
    <property type="entry name" value="Vaccinia Virus protein VP39"/>
    <property type="match status" value="1"/>
</dbReference>
<dbReference type="CDD" id="cd02440">
    <property type="entry name" value="AdoMet_MTases"/>
    <property type="match status" value="1"/>
</dbReference>
<dbReference type="GO" id="GO:0008168">
    <property type="term" value="F:methyltransferase activity"/>
    <property type="evidence" value="ECO:0007669"/>
    <property type="project" value="UniProtKB-KW"/>
</dbReference>
<dbReference type="RefSeq" id="WP_239123596.1">
    <property type="nucleotide sequence ID" value="NZ_BONY01000009.1"/>
</dbReference>
<comment type="caution">
    <text evidence="4">The sequence shown here is derived from an EMBL/GenBank/DDBJ whole genome shotgun (WGS) entry which is preliminary data.</text>
</comment>
<dbReference type="Pfam" id="PF13649">
    <property type="entry name" value="Methyltransf_25"/>
    <property type="match status" value="1"/>
</dbReference>
<accession>A0A8J3Q5M8</accession>
<dbReference type="InterPro" id="IPR029063">
    <property type="entry name" value="SAM-dependent_MTases_sf"/>
</dbReference>
<feature type="domain" description="Methyltransferase" evidence="3">
    <location>
        <begin position="35"/>
        <end position="127"/>
    </location>
</feature>
<evidence type="ECO:0000313" key="5">
    <source>
        <dbReference type="Proteomes" id="UP000612899"/>
    </source>
</evidence>
<dbReference type="Proteomes" id="UP000612899">
    <property type="component" value="Unassembled WGS sequence"/>
</dbReference>
<evidence type="ECO:0000259" key="3">
    <source>
        <dbReference type="Pfam" id="PF13649"/>
    </source>
</evidence>
<evidence type="ECO:0000313" key="4">
    <source>
        <dbReference type="EMBL" id="GIH03859.1"/>
    </source>
</evidence>
<reference evidence="4" key="1">
    <citation type="submission" date="2021-01" db="EMBL/GenBank/DDBJ databases">
        <title>Whole genome shotgun sequence of Rhizocola hellebori NBRC 109834.</title>
        <authorList>
            <person name="Komaki H."/>
            <person name="Tamura T."/>
        </authorList>
    </citation>
    <scope>NUCLEOTIDE SEQUENCE</scope>
    <source>
        <strain evidence="4">NBRC 109834</strain>
    </source>
</reference>
<evidence type="ECO:0000256" key="1">
    <source>
        <dbReference type="ARBA" id="ARBA00022603"/>
    </source>
</evidence>
<keyword evidence="5" id="KW-1185">Reference proteome</keyword>
<sequence>MADWDGAGYAHISELQRAMATASLESVTVAGTERVLDVGCGDGYVTRLIASRLPNGSVLGVDPSPRMIEVARTSDDRLTNVAFQVGDVSTMGFGPEFDLVVSFNALHWVTDQEAAYRNIAAALKPTGPVVDGMDHAC</sequence>
<dbReference type="PANTHER" id="PTHR43861">
    <property type="entry name" value="TRANS-ACONITATE 2-METHYLTRANSFERASE-RELATED"/>
    <property type="match status" value="1"/>
</dbReference>
<dbReference type="GO" id="GO:0032259">
    <property type="term" value="P:methylation"/>
    <property type="evidence" value="ECO:0007669"/>
    <property type="project" value="UniProtKB-KW"/>
</dbReference>
<dbReference type="AlphaFoldDB" id="A0A8J3Q5M8"/>
<keyword evidence="1" id="KW-0489">Methyltransferase</keyword>
<dbReference type="InterPro" id="IPR041698">
    <property type="entry name" value="Methyltransf_25"/>
</dbReference>
<evidence type="ECO:0000256" key="2">
    <source>
        <dbReference type="ARBA" id="ARBA00022679"/>
    </source>
</evidence>
<name>A0A8J3Q5M8_9ACTN</name>
<keyword evidence="2" id="KW-0808">Transferase</keyword>
<dbReference type="PANTHER" id="PTHR43861:SF1">
    <property type="entry name" value="TRANS-ACONITATE 2-METHYLTRANSFERASE"/>
    <property type="match status" value="1"/>
</dbReference>
<proteinExistence type="predicted"/>
<protein>
    <recommendedName>
        <fullName evidence="3">Methyltransferase domain-containing protein</fullName>
    </recommendedName>
</protein>
<dbReference type="SUPFAM" id="SSF53335">
    <property type="entry name" value="S-adenosyl-L-methionine-dependent methyltransferases"/>
    <property type="match status" value="1"/>
</dbReference>
<dbReference type="EMBL" id="BONY01000009">
    <property type="protein sequence ID" value="GIH03859.1"/>
    <property type="molecule type" value="Genomic_DNA"/>
</dbReference>
<organism evidence="4 5">
    <name type="scientific">Rhizocola hellebori</name>
    <dbReference type="NCBI Taxonomy" id="1392758"/>
    <lineage>
        <taxon>Bacteria</taxon>
        <taxon>Bacillati</taxon>
        <taxon>Actinomycetota</taxon>
        <taxon>Actinomycetes</taxon>
        <taxon>Micromonosporales</taxon>
        <taxon>Micromonosporaceae</taxon>
        <taxon>Rhizocola</taxon>
    </lineage>
</organism>